<dbReference type="Gene3D" id="3.30.1490.20">
    <property type="entry name" value="ATP-grasp fold, A domain"/>
    <property type="match status" value="1"/>
</dbReference>
<dbReference type="InterPro" id="IPR011761">
    <property type="entry name" value="ATP-grasp"/>
</dbReference>
<dbReference type="Gene3D" id="3.30.470.20">
    <property type="entry name" value="ATP-grasp fold, B domain"/>
    <property type="match status" value="1"/>
</dbReference>
<accession>A0A2A8D2D5</accession>
<evidence type="ECO:0000256" key="3">
    <source>
        <dbReference type="PROSITE-ProRule" id="PRU00409"/>
    </source>
</evidence>
<dbReference type="SUPFAM" id="SSF53335">
    <property type="entry name" value="S-adenosyl-L-methionine-dependent methyltransferases"/>
    <property type="match status" value="1"/>
</dbReference>
<reference evidence="6 7" key="1">
    <citation type="submission" date="2017-10" db="EMBL/GenBank/DDBJ databases">
        <title>Draft genome of Longibacter Salinarum.</title>
        <authorList>
            <person name="Goh K.M."/>
            <person name="Shamsir M.S."/>
            <person name="Lim S.W."/>
        </authorList>
    </citation>
    <scope>NUCLEOTIDE SEQUENCE [LARGE SCALE GENOMIC DNA]</scope>
    <source>
        <strain evidence="6 7">KCTC 52045</strain>
    </source>
</reference>
<dbReference type="InterPro" id="IPR029063">
    <property type="entry name" value="SAM-dependent_MTases_sf"/>
</dbReference>
<gene>
    <name evidence="6" type="ORF">CRI94_00440</name>
</gene>
<name>A0A2A8D2D5_9BACT</name>
<dbReference type="RefSeq" id="WP_098073693.1">
    <property type="nucleotide sequence ID" value="NZ_PDEQ01000001.1"/>
</dbReference>
<dbReference type="Pfam" id="PF13649">
    <property type="entry name" value="Methyltransf_25"/>
    <property type="match status" value="1"/>
</dbReference>
<feature type="region of interest" description="Disordered" evidence="4">
    <location>
        <begin position="1"/>
        <end position="23"/>
    </location>
</feature>
<dbReference type="CDD" id="cd02440">
    <property type="entry name" value="AdoMet_MTases"/>
    <property type="match status" value="1"/>
</dbReference>
<keyword evidence="7" id="KW-1185">Reference proteome</keyword>
<dbReference type="InterPro" id="IPR011095">
    <property type="entry name" value="Dala_Dala_lig_C"/>
</dbReference>
<dbReference type="Proteomes" id="UP000220102">
    <property type="component" value="Unassembled WGS sequence"/>
</dbReference>
<evidence type="ECO:0000256" key="4">
    <source>
        <dbReference type="SAM" id="MobiDB-lite"/>
    </source>
</evidence>
<keyword evidence="2 6" id="KW-0436">Ligase</keyword>
<evidence type="ECO:0000256" key="2">
    <source>
        <dbReference type="ARBA" id="ARBA00022598"/>
    </source>
</evidence>
<dbReference type="Pfam" id="PF07478">
    <property type="entry name" value="Dala_Dala_lig_C"/>
    <property type="match status" value="1"/>
</dbReference>
<dbReference type="GO" id="GO:0046872">
    <property type="term" value="F:metal ion binding"/>
    <property type="evidence" value="ECO:0007669"/>
    <property type="project" value="InterPro"/>
</dbReference>
<dbReference type="GO" id="GO:0005524">
    <property type="term" value="F:ATP binding"/>
    <property type="evidence" value="ECO:0007669"/>
    <property type="project" value="UniProtKB-UniRule"/>
</dbReference>
<feature type="region of interest" description="Disordered" evidence="4">
    <location>
        <begin position="285"/>
        <end position="313"/>
    </location>
</feature>
<keyword evidence="3" id="KW-0067">ATP-binding</keyword>
<feature type="compositionally biased region" description="Polar residues" evidence="4">
    <location>
        <begin position="285"/>
        <end position="300"/>
    </location>
</feature>
<dbReference type="InterPro" id="IPR013815">
    <property type="entry name" value="ATP_grasp_subdomain_1"/>
</dbReference>
<dbReference type="Gene3D" id="2.20.25.110">
    <property type="entry name" value="S-adenosyl-L-methionine-dependent methyltransferases"/>
    <property type="match status" value="1"/>
</dbReference>
<proteinExistence type="inferred from homology"/>
<protein>
    <submittedName>
        <fullName evidence="6">D-alanine--D-alanine ligase</fullName>
    </submittedName>
</protein>
<dbReference type="GO" id="GO:0008716">
    <property type="term" value="F:D-alanine-D-alanine ligase activity"/>
    <property type="evidence" value="ECO:0007669"/>
    <property type="project" value="InterPro"/>
</dbReference>
<evidence type="ECO:0000313" key="7">
    <source>
        <dbReference type="Proteomes" id="UP000220102"/>
    </source>
</evidence>
<dbReference type="PROSITE" id="PS50975">
    <property type="entry name" value="ATP_GRASP"/>
    <property type="match status" value="1"/>
</dbReference>
<dbReference type="OrthoDB" id="9811589at2"/>
<evidence type="ECO:0000259" key="5">
    <source>
        <dbReference type="PROSITE" id="PS50975"/>
    </source>
</evidence>
<comment type="caution">
    <text evidence="6">The sequence shown here is derived from an EMBL/GenBank/DDBJ whole genome shotgun (WGS) entry which is preliminary data.</text>
</comment>
<dbReference type="SUPFAM" id="SSF56059">
    <property type="entry name" value="Glutathione synthetase ATP-binding domain-like"/>
    <property type="match status" value="1"/>
</dbReference>
<feature type="compositionally biased region" description="Basic and acidic residues" evidence="4">
    <location>
        <begin position="301"/>
        <end position="312"/>
    </location>
</feature>
<dbReference type="PANTHER" id="PTHR23132:SF23">
    <property type="entry name" value="D-ALANINE--D-ALANINE LIGASE B"/>
    <property type="match status" value="1"/>
</dbReference>
<evidence type="ECO:0000313" key="6">
    <source>
        <dbReference type="EMBL" id="PEN14798.1"/>
    </source>
</evidence>
<feature type="domain" description="ATP-grasp" evidence="5">
    <location>
        <begin position="454"/>
        <end position="674"/>
    </location>
</feature>
<sequence length="685" mass="75900">MTSSDPAVSDPDEAAPGGPVPRLGPHVPSDWWRTLFDETYLFTDADVLTPAITAREVDHLLDHTGLGTDDVVLDLCCGHGRHALELARRGFRKISGLDQSEYLLEVARSSARNEGIDIPFALGDARDLPFGAASFDAVLLLGNSFGYFEKEEDDRRVLNEVSRILRPGGRVVLDLTDGDHTRASFHPRSWEWVGDHHLVCRERELVDGRRLVVREIVVDIRRGIEEDRFYAERLYGRRQILEVLDASGFRGATIIPMKGESSRGDDLGLMQHRFLVTACSASSPQTRLATGNGQMSPSKPSSDRDGSRKASKEVQAMLSKSPSWFVRSGPPPGRGGSPRRFVAVLLGDPRLPDETKLGGIFDDDDFEVLERLRAALSELDLYEFMYLDEHDRLLENLRIFGPSVDLVFNLCDEGLRNVPRQELHVPAVLELLNLSYTGAGPQCLAHCYDKSIVRGVASEMGIRVARGFYLSSEAVLQTVLRAADTDLSYPVIVKPNAADNSMGMTNRCIARNRDELRAAVASVWDQVGNTRPLLIEEFLTGADLTYGVIGNPASGFLSLPISQDDYSSLPEGSPPFSGYEAKWVPESPYWTDVTAVPAQLPEAVAGRIRRDSHRLFARLECRDYARFDWRLDARGIPHLLEVNPNPGWSWDSHLVEAAAFAGMSYASVLASILEAAYQRLSVRTE</sequence>
<organism evidence="6 7">
    <name type="scientific">Longibacter salinarum</name>
    <dbReference type="NCBI Taxonomy" id="1850348"/>
    <lineage>
        <taxon>Bacteria</taxon>
        <taxon>Pseudomonadati</taxon>
        <taxon>Rhodothermota</taxon>
        <taxon>Rhodothermia</taxon>
        <taxon>Rhodothermales</taxon>
        <taxon>Salisaetaceae</taxon>
        <taxon>Longibacter</taxon>
    </lineage>
</organism>
<dbReference type="InterPro" id="IPR041698">
    <property type="entry name" value="Methyltransf_25"/>
</dbReference>
<evidence type="ECO:0000256" key="1">
    <source>
        <dbReference type="ARBA" id="ARBA00010871"/>
    </source>
</evidence>
<dbReference type="AlphaFoldDB" id="A0A2A8D2D5"/>
<keyword evidence="3" id="KW-0547">Nucleotide-binding</keyword>
<dbReference type="PANTHER" id="PTHR23132">
    <property type="entry name" value="D-ALANINE--D-ALANINE LIGASE"/>
    <property type="match status" value="1"/>
</dbReference>
<comment type="similarity">
    <text evidence="1">Belongs to the D-alanine--D-alanine ligase family.</text>
</comment>
<dbReference type="Gene3D" id="3.40.50.150">
    <property type="entry name" value="Vaccinia Virus protein VP39"/>
    <property type="match status" value="1"/>
</dbReference>
<dbReference type="EMBL" id="PDEQ01000001">
    <property type="protein sequence ID" value="PEN14798.1"/>
    <property type="molecule type" value="Genomic_DNA"/>
</dbReference>